<dbReference type="InParanoid" id="A0A3G9JD65"/>
<keyword evidence="3" id="KW-1185">Reference proteome</keyword>
<evidence type="ECO:0000313" key="3">
    <source>
        <dbReference type="Proteomes" id="UP000268059"/>
    </source>
</evidence>
<protein>
    <recommendedName>
        <fullName evidence="4">DUF5067 domain-containing protein</fullName>
    </recommendedName>
</protein>
<gene>
    <name evidence="2" type="ORF">SG0102_12890</name>
</gene>
<evidence type="ECO:0008006" key="4">
    <source>
        <dbReference type="Google" id="ProtNLM"/>
    </source>
</evidence>
<evidence type="ECO:0000256" key="1">
    <source>
        <dbReference type="SAM" id="SignalP"/>
    </source>
</evidence>
<dbReference type="AlphaFoldDB" id="A0A3G9JD65"/>
<evidence type="ECO:0000313" key="2">
    <source>
        <dbReference type="EMBL" id="BBH26355.1"/>
    </source>
</evidence>
<keyword evidence="1" id="KW-0732">Signal</keyword>
<feature type="signal peptide" evidence="1">
    <location>
        <begin position="1"/>
        <end position="19"/>
    </location>
</feature>
<proteinExistence type="predicted"/>
<feature type="chain" id="PRO_5038677520" description="DUF5067 domain-containing protein" evidence="1">
    <location>
        <begin position="20"/>
        <end position="170"/>
    </location>
</feature>
<sequence length="170" mass="20198">MKKLLALVLSFLMVGGIFLKNNHAQGIKHINEDTYTPPALKEKRKKTKLLYHNEAIILAKTKNYQKRDTYQVNFYVRQFKTRYKIDLRKVKHLNVALYGDQKLMKKGSFNMQSKYRRITVSDQALKKYDAVGYGFDLFSMPYKNVDHVKNYRFVFTFDGKKKTLKFACRY</sequence>
<dbReference type="Proteomes" id="UP000268059">
    <property type="component" value="Chromosome"/>
</dbReference>
<reference evidence="2 3" key="1">
    <citation type="submission" date="2018-11" db="EMBL/GenBank/DDBJ databases">
        <title>Novel Erysipelotrichaceae bacterium isolated from small intestine of a swine.</title>
        <authorList>
            <person name="Kim J.S."/>
            <person name="Choe H."/>
            <person name="Lee Y.R."/>
            <person name="Kim K.M."/>
            <person name="Park D.S."/>
        </authorList>
    </citation>
    <scope>NUCLEOTIDE SEQUENCE [LARGE SCALE GENOMIC DNA]</scope>
    <source>
        <strain evidence="2 3">SG0102</strain>
    </source>
</reference>
<dbReference type="RefSeq" id="WP_125119228.1">
    <property type="nucleotide sequence ID" value="NZ_AP019309.1"/>
</dbReference>
<organism evidence="2 3">
    <name type="scientific">Intestinibaculum porci</name>
    <dbReference type="NCBI Taxonomy" id="2487118"/>
    <lineage>
        <taxon>Bacteria</taxon>
        <taxon>Bacillati</taxon>
        <taxon>Bacillota</taxon>
        <taxon>Erysipelotrichia</taxon>
        <taxon>Erysipelotrichales</taxon>
        <taxon>Erysipelotrichaceae</taxon>
        <taxon>Intestinibaculum</taxon>
    </lineage>
</organism>
<accession>A0A3G9JD65</accession>
<dbReference type="EMBL" id="AP019309">
    <property type="protein sequence ID" value="BBH26355.1"/>
    <property type="molecule type" value="Genomic_DNA"/>
</dbReference>
<name>A0A3G9JD65_9FIRM</name>
<dbReference type="KEGG" id="ebm:SG0102_12890"/>